<keyword evidence="13 16" id="KW-0472">Membrane</keyword>
<dbReference type="Pfam" id="PF04389">
    <property type="entry name" value="Peptidase_M28"/>
    <property type="match status" value="1"/>
</dbReference>
<dbReference type="PANTHER" id="PTHR12147:SF58">
    <property type="entry name" value="VACUOLAR MEMBRANE PROTEASE"/>
    <property type="match status" value="1"/>
</dbReference>
<comment type="cofactor">
    <cofactor evidence="1">
        <name>Zn(2+)</name>
        <dbReference type="ChEBI" id="CHEBI:29105"/>
    </cofactor>
</comment>
<gene>
    <name evidence="20" type="ORF">CANVERA_P3574</name>
</gene>
<evidence type="ECO:0000256" key="5">
    <source>
        <dbReference type="ARBA" id="ARBA00022554"/>
    </source>
</evidence>
<sequence length="777" mass="88982">MDEPNIFIRSIRAIFGYRKTSLSLLTVVVIFITVLLSVIDNTYIKGEESNAWIDLENISKTEHSYGSIGNQQVHDYLESRIKELASDYDFEISKHFFKNNGVHYYESNNLLVRINGTEDWPALLLSAHYDSVPSSYGVTDDGMGIACLLGVLESIKKPKRTIIFNFNNNEEFGLYGAKAFVHHPWFKQIKYFLNLEGTGAGGKAILFRGTDYGIVKYFNKVRYPYASSIFQQGFNKGLIHSETDYKIYKENGLRGLDLAFYKPRDIYHTREDNIRNVKRESLAHMLSNAKDFTKYVSMHQLEDSDDQAIYTTFFNTFFSISSGTLFKINLVLLISFLFIGPFIFKFKWNLLNLPLGMLISFITSGLLIQYIKYVNEFLPTSHPMLIVTTASSVSVVIYYLVLNGINYIWPSEQKLVSIMEIAFIYWVLLIFTTEEVESWTGSFPITLVFLLELVASGLGVLGWLFTRKEVVDEEQPLLEEESVEPVPIQNYEYDWSIQFLIIVPVSMYIIYNSGWLVLDGIHKSIQESLASEKTIYFFILVFSQLWIFPILPFIYKFNKFLISLFILFSIIGIILSTIIEPFSITNPSKLRYLQNNNNVEIFGRKGLVEVPFKHTCEDIPDGNEMCSYKTFQPDFLDVSLSTSKSNGLNIANVTLKGSPMCNLKFNQKTVKGIVLGSGKLPNFKNLPEGVSKIKDLNIYKDVSGIEVVYLNGLNNSFDLSLFYTEDFNADNLTIDLQCFNSEDFENYDKLLHYSPNYITLANKEKGLVSISRKLTLV</sequence>
<dbReference type="InterPro" id="IPR048024">
    <property type="entry name" value="Fxna-like_M28_dom"/>
</dbReference>
<evidence type="ECO:0000256" key="6">
    <source>
        <dbReference type="ARBA" id="ARBA00022670"/>
    </source>
</evidence>
<evidence type="ECO:0000256" key="16">
    <source>
        <dbReference type="SAM" id="Phobius"/>
    </source>
</evidence>
<evidence type="ECO:0000313" key="21">
    <source>
        <dbReference type="Proteomes" id="UP001152885"/>
    </source>
</evidence>
<evidence type="ECO:0000256" key="14">
    <source>
        <dbReference type="ARBA" id="ARBA00023180"/>
    </source>
</evidence>
<feature type="domain" description="Peptidase M28" evidence="17">
    <location>
        <begin position="109"/>
        <end position="291"/>
    </location>
</feature>
<keyword evidence="6 15" id="KW-0645">Protease</keyword>
<dbReference type="EC" id="3.4.-.-" evidence="15"/>
<feature type="transmembrane region" description="Helical" evidence="16">
    <location>
        <begin position="325"/>
        <end position="344"/>
    </location>
</feature>
<organism evidence="20 21">
    <name type="scientific">Candida verbasci</name>
    <dbReference type="NCBI Taxonomy" id="1227364"/>
    <lineage>
        <taxon>Eukaryota</taxon>
        <taxon>Fungi</taxon>
        <taxon>Dikarya</taxon>
        <taxon>Ascomycota</taxon>
        <taxon>Saccharomycotina</taxon>
        <taxon>Pichiomycetes</taxon>
        <taxon>Debaryomycetaceae</taxon>
        <taxon>Candida/Lodderomyces clade</taxon>
        <taxon>Candida</taxon>
    </lineage>
</organism>
<feature type="domain" description="Vacuolar membrane protease transmembrane" evidence="19">
    <location>
        <begin position="353"/>
        <end position="468"/>
    </location>
</feature>
<dbReference type="Proteomes" id="UP001152885">
    <property type="component" value="Unassembled WGS sequence"/>
</dbReference>
<comment type="similarity">
    <text evidence="4 15">Belongs to the peptidase M28 family.</text>
</comment>
<keyword evidence="8 15" id="KW-0479">Metal-binding</keyword>
<evidence type="ECO:0000259" key="17">
    <source>
        <dbReference type="Pfam" id="PF04389"/>
    </source>
</evidence>
<feature type="transmembrane region" description="Helical" evidence="16">
    <location>
        <begin position="560"/>
        <end position="579"/>
    </location>
</feature>
<dbReference type="InterPro" id="IPR053976">
    <property type="entry name" value="PFF1_TM"/>
</dbReference>
<evidence type="ECO:0000256" key="12">
    <source>
        <dbReference type="ARBA" id="ARBA00023049"/>
    </source>
</evidence>
<keyword evidence="12" id="KW-0482">Metalloprotease</keyword>
<evidence type="ECO:0000256" key="1">
    <source>
        <dbReference type="ARBA" id="ARBA00001947"/>
    </source>
</evidence>
<dbReference type="InterPro" id="IPR045175">
    <property type="entry name" value="M28_fam"/>
</dbReference>
<dbReference type="Gene3D" id="3.40.630.10">
    <property type="entry name" value="Zn peptidases"/>
    <property type="match status" value="1"/>
</dbReference>
<keyword evidence="9 15" id="KW-0378">Hydrolase</keyword>
<keyword evidence="11 16" id="KW-1133">Transmembrane helix</keyword>
<evidence type="ECO:0000256" key="11">
    <source>
        <dbReference type="ARBA" id="ARBA00022989"/>
    </source>
</evidence>
<feature type="transmembrane region" description="Helical" evidence="16">
    <location>
        <begin position="443"/>
        <end position="465"/>
    </location>
</feature>
<evidence type="ECO:0000259" key="18">
    <source>
        <dbReference type="Pfam" id="PF22250"/>
    </source>
</evidence>
<evidence type="ECO:0000256" key="7">
    <source>
        <dbReference type="ARBA" id="ARBA00022692"/>
    </source>
</evidence>
<dbReference type="Pfam" id="PF22250">
    <property type="entry name" value="PFF1_C"/>
    <property type="match status" value="1"/>
</dbReference>
<keyword evidence="14" id="KW-0325">Glycoprotein</keyword>
<evidence type="ECO:0000256" key="13">
    <source>
        <dbReference type="ARBA" id="ARBA00023136"/>
    </source>
</evidence>
<keyword evidence="21" id="KW-1185">Reference proteome</keyword>
<feature type="transmembrane region" description="Helical" evidence="16">
    <location>
        <begin position="351"/>
        <end position="371"/>
    </location>
</feature>
<evidence type="ECO:0000256" key="2">
    <source>
        <dbReference type="ARBA" id="ARBA00003273"/>
    </source>
</evidence>
<dbReference type="OrthoDB" id="76293at2759"/>
<evidence type="ECO:0000256" key="8">
    <source>
        <dbReference type="ARBA" id="ARBA00022723"/>
    </source>
</evidence>
<keyword evidence="7 16" id="KW-0812">Transmembrane</keyword>
<dbReference type="CDD" id="cd03875">
    <property type="entry name" value="M28_Fxna_like"/>
    <property type="match status" value="1"/>
</dbReference>
<protein>
    <recommendedName>
        <fullName evidence="15">Peptide hydrolase</fullName>
        <ecNumber evidence="15">3.4.-.-</ecNumber>
    </recommendedName>
</protein>
<feature type="transmembrane region" description="Helical" evidence="16">
    <location>
        <begin position="21"/>
        <end position="39"/>
    </location>
</feature>
<dbReference type="SUPFAM" id="SSF53187">
    <property type="entry name" value="Zn-dependent exopeptidases"/>
    <property type="match status" value="1"/>
</dbReference>
<dbReference type="EMBL" id="CANTUO010000003">
    <property type="protein sequence ID" value="CAI5759065.1"/>
    <property type="molecule type" value="Genomic_DNA"/>
</dbReference>
<feature type="domain" description="Vacuolar membrane protease transmembrane" evidence="19">
    <location>
        <begin position="481"/>
        <end position="558"/>
    </location>
</feature>
<dbReference type="GO" id="GO:0008235">
    <property type="term" value="F:metalloexopeptidase activity"/>
    <property type="evidence" value="ECO:0007669"/>
    <property type="project" value="InterPro"/>
</dbReference>
<feature type="transmembrane region" description="Helical" evidence="16">
    <location>
        <begin position="414"/>
        <end position="431"/>
    </location>
</feature>
<name>A0A9W4TXN0_9ASCO</name>
<keyword evidence="5" id="KW-0926">Vacuole</keyword>
<evidence type="ECO:0000256" key="9">
    <source>
        <dbReference type="ARBA" id="ARBA00022801"/>
    </source>
</evidence>
<feature type="domain" description="Vacuolar membrane protease C-terminal" evidence="18">
    <location>
        <begin position="613"/>
        <end position="770"/>
    </location>
</feature>
<reference evidence="20" key="1">
    <citation type="submission" date="2022-12" db="EMBL/GenBank/DDBJ databases">
        <authorList>
            <person name="Brejova B."/>
        </authorList>
    </citation>
    <scope>NUCLEOTIDE SEQUENCE</scope>
</reference>
<dbReference type="Pfam" id="PF22251">
    <property type="entry name" value="PFF1_TM"/>
    <property type="match status" value="2"/>
</dbReference>
<evidence type="ECO:0000256" key="3">
    <source>
        <dbReference type="ARBA" id="ARBA00004128"/>
    </source>
</evidence>
<evidence type="ECO:0000313" key="20">
    <source>
        <dbReference type="EMBL" id="CAI5759065.1"/>
    </source>
</evidence>
<evidence type="ECO:0000256" key="10">
    <source>
        <dbReference type="ARBA" id="ARBA00022833"/>
    </source>
</evidence>
<dbReference type="InterPro" id="IPR007484">
    <property type="entry name" value="Peptidase_M28"/>
</dbReference>
<dbReference type="GO" id="GO:0046872">
    <property type="term" value="F:metal ion binding"/>
    <property type="evidence" value="ECO:0007669"/>
    <property type="project" value="UniProtKB-KW"/>
</dbReference>
<comment type="function">
    <text evidence="2">May be involved in vacuolar sorting and osmoregulation.</text>
</comment>
<comment type="caution">
    <text evidence="20">The sequence shown here is derived from an EMBL/GenBank/DDBJ whole genome shotgun (WGS) entry which is preliminary data.</text>
</comment>
<accession>A0A9W4TXN0</accession>
<evidence type="ECO:0000256" key="4">
    <source>
        <dbReference type="ARBA" id="ARBA00010918"/>
    </source>
</evidence>
<feature type="transmembrane region" description="Helical" evidence="16">
    <location>
        <begin position="383"/>
        <end position="402"/>
    </location>
</feature>
<dbReference type="GO" id="GO:0005774">
    <property type="term" value="C:vacuolar membrane"/>
    <property type="evidence" value="ECO:0007669"/>
    <property type="project" value="UniProtKB-SubCell"/>
</dbReference>
<dbReference type="PANTHER" id="PTHR12147">
    <property type="entry name" value="METALLOPEPTIDASE M28 FAMILY MEMBER"/>
    <property type="match status" value="1"/>
</dbReference>
<feature type="transmembrane region" description="Helical" evidence="16">
    <location>
        <begin position="497"/>
        <end position="515"/>
    </location>
</feature>
<feature type="transmembrane region" description="Helical" evidence="16">
    <location>
        <begin position="535"/>
        <end position="555"/>
    </location>
</feature>
<dbReference type="GO" id="GO:0006508">
    <property type="term" value="P:proteolysis"/>
    <property type="evidence" value="ECO:0007669"/>
    <property type="project" value="UniProtKB-KW"/>
</dbReference>
<dbReference type="InterPro" id="IPR053975">
    <property type="entry name" value="PFF1_C"/>
</dbReference>
<dbReference type="AlphaFoldDB" id="A0A9W4TXN0"/>
<keyword evidence="10 15" id="KW-0862">Zinc</keyword>
<proteinExistence type="inferred from homology"/>
<evidence type="ECO:0000256" key="15">
    <source>
        <dbReference type="RuleBase" id="RU361240"/>
    </source>
</evidence>
<evidence type="ECO:0000259" key="19">
    <source>
        <dbReference type="Pfam" id="PF22251"/>
    </source>
</evidence>
<comment type="subcellular location">
    <subcellularLocation>
        <location evidence="3">Vacuole membrane</location>
        <topology evidence="3">Multi-pass membrane protein</topology>
    </subcellularLocation>
</comment>